<reference evidence="3 4" key="1">
    <citation type="submission" date="2019-03" db="EMBL/GenBank/DDBJ databases">
        <title>Deep-cultivation of Planctomycetes and their phenomic and genomic characterization uncovers novel biology.</title>
        <authorList>
            <person name="Wiegand S."/>
            <person name="Jogler M."/>
            <person name="Boedeker C."/>
            <person name="Pinto D."/>
            <person name="Vollmers J."/>
            <person name="Rivas-Marin E."/>
            <person name="Kohn T."/>
            <person name="Peeters S.H."/>
            <person name="Heuer A."/>
            <person name="Rast P."/>
            <person name="Oberbeckmann S."/>
            <person name="Bunk B."/>
            <person name="Jeske O."/>
            <person name="Meyerdierks A."/>
            <person name="Storesund J.E."/>
            <person name="Kallscheuer N."/>
            <person name="Luecker S."/>
            <person name="Lage O.M."/>
            <person name="Pohl T."/>
            <person name="Merkel B.J."/>
            <person name="Hornburger P."/>
            <person name="Mueller R.-W."/>
            <person name="Bruemmer F."/>
            <person name="Labrenz M."/>
            <person name="Spormann A.M."/>
            <person name="Op den Camp H."/>
            <person name="Overmann J."/>
            <person name="Amann R."/>
            <person name="Jetten M.S.M."/>
            <person name="Mascher T."/>
            <person name="Medema M.H."/>
            <person name="Devos D.P."/>
            <person name="Kaster A.-K."/>
            <person name="Ovreas L."/>
            <person name="Rohde M."/>
            <person name="Galperin M.Y."/>
            <person name="Jogler C."/>
        </authorList>
    </citation>
    <scope>NUCLEOTIDE SEQUENCE [LARGE SCALE GENOMIC DNA]</scope>
    <source>
        <strain evidence="3 4">V144</strain>
    </source>
</reference>
<evidence type="ECO:0000313" key="4">
    <source>
        <dbReference type="Proteomes" id="UP000318704"/>
    </source>
</evidence>
<evidence type="ECO:0000256" key="1">
    <source>
        <dbReference type="SAM" id="MobiDB-lite"/>
    </source>
</evidence>
<dbReference type="AlphaFoldDB" id="A0A517VTS9"/>
<protein>
    <submittedName>
        <fullName evidence="3">Uncharacterized protein</fullName>
    </submittedName>
</protein>
<evidence type="ECO:0000313" key="3">
    <source>
        <dbReference type="EMBL" id="QDT96416.1"/>
    </source>
</evidence>
<dbReference type="Proteomes" id="UP000318704">
    <property type="component" value="Chromosome"/>
</dbReference>
<evidence type="ECO:0000256" key="2">
    <source>
        <dbReference type="SAM" id="Phobius"/>
    </source>
</evidence>
<dbReference type="EMBL" id="CP037920">
    <property type="protein sequence ID" value="QDT96416.1"/>
    <property type="molecule type" value="Genomic_DNA"/>
</dbReference>
<keyword evidence="2" id="KW-1133">Transmembrane helix</keyword>
<gene>
    <name evidence="3" type="ORF">V144x_18710</name>
</gene>
<accession>A0A517VTS9</accession>
<name>A0A517VTS9_9PLAN</name>
<keyword evidence="2" id="KW-0812">Transmembrane</keyword>
<organism evidence="3 4">
    <name type="scientific">Gimesia aquarii</name>
    <dbReference type="NCBI Taxonomy" id="2527964"/>
    <lineage>
        <taxon>Bacteria</taxon>
        <taxon>Pseudomonadati</taxon>
        <taxon>Planctomycetota</taxon>
        <taxon>Planctomycetia</taxon>
        <taxon>Planctomycetales</taxon>
        <taxon>Planctomycetaceae</taxon>
        <taxon>Gimesia</taxon>
    </lineage>
</organism>
<sequence length="66" mass="7395">MLPVSLTTTKNAKGTKTTFFYVFKFVLSTSAFLIRPVNRWYRASERHHAGGAPEGESECQSGVEQE</sequence>
<feature type="transmembrane region" description="Helical" evidence="2">
    <location>
        <begin position="20"/>
        <end position="37"/>
    </location>
</feature>
<keyword evidence="2" id="KW-0472">Membrane</keyword>
<proteinExistence type="predicted"/>
<dbReference type="KEGG" id="gaw:V144x_18710"/>
<feature type="region of interest" description="Disordered" evidence="1">
    <location>
        <begin position="46"/>
        <end position="66"/>
    </location>
</feature>